<name>A0A6J5NNQ1_9CAUD</name>
<accession>A0A6J5NNQ1</accession>
<reference evidence="2" key="1">
    <citation type="submission" date="2020-04" db="EMBL/GenBank/DDBJ databases">
        <authorList>
            <person name="Chiriac C."/>
            <person name="Salcher M."/>
            <person name="Ghai R."/>
            <person name="Kavagutti S V."/>
        </authorList>
    </citation>
    <scope>NUCLEOTIDE SEQUENCE</scope>
</reference>
<feature type="region of interest" description="Disordered" evidence="1">
    <location>
        <begin position="76"/>
        <end position="129"/>
    </location>
</feature>
<gene>
    <name evidence="2" type="ORF">UFOVP699_53</name>
</gene>
<organism evidence="2">
    <name type="scientific">uncultured Caudovirales phage</name>
    <dbReference type="NCBI Taxonomy" id="2100421"/>
    <lineage>
        <taxon>Viruses</taxon>
        <taxon>Duplodnaviria</taxon>
        <taxon>Heunggongvirae</taxon>
        <taxon>Uroviricota</taxon>
        <taxon>Caudoviricetes</taxon>
        <taxon>Peduoviridae</taxon>
        <taxon>Maltschvirus</taxon>
        <taxon>Maltschvirus maltsch</taxon>
    </lineage>
</organism>
<dbReference type="EMBL" id="LR796670">
    <property type="protein sequence ID" value="CAB4159011.1"/>
    <property type="molecule type" value="Genomic_DNA"/>
</dbReference>
<protein>
    <submittedName>
        <fullName evidence="2">Uncharacterized protein</fullName>
    </submittedName>
</protein>
<evidence type="ECO:0000256" key="1">
    <source>
        <dbReference type="SAM" id="MobiDB-lite"/>
    </source>
</evidence>
<proteinExistence type="predicted"/>
<evidence type="ECO:0000313" key="2">
    <source>
        <dbReference type="EMBL" id="CAB4159011.1"/>
    </source>
</evidence>
<feature type="region of interest" description="Disordered" evidence="1">
    <location>
        <begin position="200"/>
        <end position="221"/>
    </location>
</feature>
<feature type="compositionally biased region" description="Polar residues" evidence="1">
    <location>
        <begin position="114"/>
        <end position="124"/>
    </location>
</feature>
<sequence>MDENKLISLMENFTGQKFQWIKTTRPDLLGKVVTCRNIEPRADRFFAVFDDGSSVDTSQLNSNLIMIHGDMKPLSKSEVESIAGPRRPSPQPAQPAQSSAGPVVNNGPIPIPDSLNQSQSQPVTKQPAPAPVVNMFDMFSSESSQINLSLAVNLPDKKLLKMMYASAEDKDKFLDQLSEYVFREINKQVIKESISSMVVPPAPAKKEKPGPTITVKEIHES</sequence>